<protein>
    <submittedName>
        <fullName evidence="3">SDR family oxidoreductase</fullName>
    </submittedName>
</protein>
<evidence type="ECO:0000313" key="3">
    <source>
        <dbReference type="EMBL" id="MBL0748083.1"/>
    </source>
</evidence>
<keyword evidence="4" id="KW-1185">Reference proteome</keyword>
<evidence type="ECO:0000313" key="4">
    <source>
        <dbReference type="Proteomes" id="UP000636918"/>
    </source>
</evidence>
<evidence type="ECO:0000256" key="1">
    <source>
        <dbReference type="ARBA" id="ARBA00006484"/>
    </source>
</evidence>
<keyword evidence="2" id="KW-0560">Oxidoreductase</keyword>
<evidence type="ECO:0000256" key="2">
    <source>
        <dbReference type="ARBA" id="ARBA00023002"/>
    </source>
</evidence>
<dbReference type="RefSeq" id="WP_201936131.1">
    <property type="nucleotide sequence ID" value="NZ_JAERSG010000003.1"/>
</dbReference>
<name>A0ABS1L8R1_9ACTN</name>
<sequence length="234" mass="24109">MNLDLDRRVYLVDDGATTWGREVARVLISEGARVVLGARGEHDLSTLVEDLGASHAVAVAPGEGQAPAHLVACAEATWGRLDGAVISAGDIREGGALEVTDAAWTDSFQDMFLRAVRAMRVLADSLPAGGSIALALSTAVYEPDTGQAVADALERGLATVALELAGELGPRGIRVNGLLAGAIDSSRLEPGAVPLGRHGSPQEFARVAAFLLSPASSYVTGTLVPVDGGMSRFN</sequence>
<dbReference type="InterPro" id="IPR051122">
    <property type="entry name" value="SDR_DHRS6-like"/>
</dbReference>
<proteinExistence type="inferred from homology"/>
<dbReference type="SUPFAM" id="SSF51735">
    <property type="entry name" value="NAD(P)-binding Rossmann-fold domains"/>
    <property type="match status" value="1"/>
</dbReference>
<organism evidence="3 4">
    <name type="scientific">Nocardioides baculatus</name>
    <dbReference type="NCBI Taxonomy" id="2801337"/>
    <lineage>
        <taxon>Bacteria</taxon>
        <taxon>Bacillati</taxon>
        <taxon>Actinomycetota</taxon>
        <taxon>Actinomycetes</taxon>
        <taxon>Propionibacteriales</taxon>
        <taxon>Nocardioidaceae</taxon>
        <taxon>Nocardioides</taxon>
    </lineage>
</organism>
<dbReference type="InterPro" id="IPR036291">
    <property type="entry name" value="NAD(P)-bd_dom_sf"/>
</dbReference>
<dbReference type="PRINTS" id="PR00081">
    <property type="entry name" value="GDHRDH"/>
</dbReference>
<dbReference type="PANTHER" id="PTHR43477:SF1">
    <property type="entry name" value="DIHYDROANTICAPSIN 7-DEHYDROGENASE"/>
    <property type="match status" value="1"/>
</dbReference>
<reference evidence="3 4" key="1">
    <citation type="submission" date="2021-01" db="EMBL/GenBank/DDBJ databases">
        <title>Genome seq and assembly of Nocardiodes sp. G10.</title>
        <authorList>
            <person name="Chhetri G."/>
        </authorList>
    </citation>
    <scope>NUCLEOTIDE SEQUENCE [LARGE SCALE GENOMIC DNA]</scope>
    <source>
        <strain evidence="3 4">G10</strain>
    </source>
</reference>
<dbReference type="InterPro" id="IPR002347">
    <property type="entry name" value="SDR_fam"/>
</dbReference>
<dbReference type="Proteomes" id="UP000636918">
    <property type="component" value="Unassembled WGS sequence"/>
</dbReference>
<gene>
    <name evidence="3" type="ORF">JI751_10710</name>
</gene>
<dbReference type="Pfam" id="PF13561">
    <property type="entry name" value="adh_short_C2"/>
    <property type="match status" value="1"/>
</dbReference>
<dbReference type="EMBL" id="JAERSG010000003">
    <property type="protein sequence ID" value="MBL0748083.1"/>
    <property type="molecule type" value="Genomic_DNA"/>
</dbReference>
<dbReference type="Gene3D" id="3.40.50.720">
    <property type="entry name" value="NAD(P)-binding Rossmann-like Domain"/>
    <property type="match status" value="1"/>
</dbReference>
<comment type="caution">
    <text evidence="3">The sequence shown here is derived from an EMBL/GenBank/DDBJ whole genome shotgun (WGS) entry which is preliminary data.</text>
</comment>
<dbReference type="PANTHER" id="PTHR43477">
    <property type="entry name" value="DIHYDROANTICAPSIN 7-DEHYDROGENASE"/>
    <property type="match status" value="1"/>
</dbReference>
<accession>A0ABS1L8R1</accession>
<comment type="similarity">
    <text evidence="1">Belongs to the short-chain dehydrogenases/reductases (SDR) family.</text>
</comment>